<gene>
    <name evidence="1" type="ORF">PXEA_LOCUS34867</name>
</gene>
<dbReference type="EMBL" id="CAAALY010269308">
    <property type="protein sequence ID" value="VEL41427.1"/>
    <property type="molecule type" value="Genomic_DNA"/>
</dbReference>
<comment type="caution">
    <text evidence="1">The sequence shown here is derived from an EMBL/GenBank/DDBJ whole genome shotgun (WGS) entry which is preliminary data.</text>
</comment>
<reference evidence="1" key="1">
    <citation type="submission" date="2018-11" db="EMBL/GenBank/DDBJ databases">
        <authorList>
            <consortium name="Pathogen Informatics"/>
        </authorList>
    </citation>
    <scope>NUCLEOTIDE SEQUENCE</scope>
</reference>
<name>A0A3S5BDJ3_9PLAT</name>
<protein>
    <submittedName>
        <fullName evidence="1">Uncharacterized protein</fullName>
    </submittedName>
</protein>
<dbReference type="AlphaFoldDB" id="A0A3S5BDJ3"/>
<accession>A0A3S5BDJ3</accession>
<organism evidence="1 2">
    <name type="scientific">Protopolystoma xenopodis</name>
    <dbReference type="NCBI Taxonomy" id="117903"/>
    <lineage>
        <taxon>Eukaryota</taxon>
        <taxon>Metazoa</taxon>
        <taxon>Spiralia</taxon>
        <taxon>Lophotrochozoa</taxon>
        <taxon>Platyhelminthes</taxon>
        <taxon>Monogenea</taxon>
        <taxon>Polyopisthocotylea</taxon>
        <taxon>Polystomatidea</taxon>
        <taxon>Polystomatidae</taxon>
        <taxon>Protopolystoma</taxon>
    </lineage>
</organism>
<evidence type="ECO:0000313" key="2">
    <source>
        <dbReference type="Proteomes" id="UP000784294"/>
    </source>
</evidence>
<proteinExistence type="predicted"/>
<dbReference type="Proteomes" id="UP000784294">
    <property type="component" value="Unassembled WGS sequence"/>
</dbReference>
<keyword evidence="2" id="KW-1185">Reference proteome</keyword>
<evidence type="ECO:0000313" key="1">
    <source>
        <dbReference type="EMBL" id="VEL41427.1"/>
    </source>
</evidence>
<sequence>MQNRSFGSHGSDYVMHRSNANVELKQLVSIVAAIDDLRDQKASCYGMRNEVMRNYRPVVLGEEEGFIRALQRGQSQVTQRYDRKMTLWDPGSECNIG</sequence>